<gene>
    <name evidence="2" type="ORF">CLV41_11614</name>
</gene>
<feature type="compositionally biased region" description="Basic and acidic residues" evidence="1">
    <location>
        <begin position="1"/>
        <end position="14"/>
    </location>
</feature>
<reference evidence="2 3" key="1">
    <citation type="submission" date="2018-01" db="EMBL/GenBank/DDBJ databases">
        <title>Genomic Encyclopedia of Archaeal and Bacterial Type Strains, Phase II (KMG-II): from individual species to whole genera.</title>
        <authorList>
            <person name="Goeker M."/>
        </authorList>
    </citation>
    <scope>NUCLEOTIDE SEQUENCE [LARGE SCALE GENOMIC DNA]</scope>
    <source>
        <strain evidence="2 3">DSM 17023</strain>
    </source>
</reference>
<accession>A0A2S3UKS9</accession>
<comment type="caution">
    <text evidence="2">The sequence shown here is derived from an EMBL/GenBank/DDBJ whole genome shotgun (WGS) entry which is preliminary data.</text>
</comment>
<evidence type="ECO:0000313" key="3">
    <source>
        <dbReference type="Proteomes" id="UP000236959"/>
    </source>
</evidence>
<dbReference type="Proteomes" id="UP000236959">
    <property type="component" value="Unassembled WGS sequence"/>
</dbReference>
<dbReference type="RefSeq" id="WP_208987713.1">
    <property type="nucleotide sequence ID" value="NZ_PPCN01000016.1"/>
</dbReference>
<name>A0A2S3UKS9_9HYPH</name>
<organism evidence="2 3">
    <name type="scientific">Roseibium marinum</name>
    <dbReference type="NCBI Taxonomy" id="281252"/>
    <lineage>
        <taxon>Bacteria</taxon>
        <taxon>Pseudomonadati</taxon>
        <taxon>Pseudomonadota</taxon>
        <taxon>Alphaproteobacteria</taxon>
        <taxon>Hyphomicrobiales</taxon>
        <taxon>Stappiaceae</taxon>
        <taxon>Roseibium</taxon>
    </lineage>
</organism>
<dbReference type="AlphaFoldDB" id="A0A2S3UKS9"/>
<protein>
    <submittedName>
        <fullName evidence="2">Uncharacterized protein</fullName>
    </submittedName>
</protein>
<dbReference type="EMBL" id="PPCN01000016">
    <property type="protein sequence ID" value="POF28163.1"/>
    <property type="molecule type" value="Genomic_DNA"/>
</dbReference>
<feature type="region of interest" description="Disordered" evidence="1">
    <location>
        <begin position="1"/>
        <end position="23"/>
    </location>
</feature>
<keyword evidence="3" id="KW-1185">Reference proteome</keyword>
<proteinExistence type="predicted"/>
<sequence>MPESKHGDVVKEDQNTVASGALKAGSLTAPQRRWLLKGLDQPGGKLPLFDGNGREIPARTIRACIEAGWAEPWFSNPIKPDWLVCKLTPAAVEVLSASQNRKRS</sequence>
<evidence type="ECO:0000313" key="2">
    <source>
        <dbReference type="EMBL" id="POF28163.1"/>
    </source>
</evidence>
<evidence type="ECO:0000256" key="1">
    <source>
        <dbReference type="SAM" id="MobiDB-lite"/>
    </source>
</evidence>